<dbReference type="InterPro" id="IPR037401">
    <property type="entry name" value="SnoaL-like"/>
</dbReference>
<reference evidence="2 3" key="1">
    <citation type="submission" date="2019-08" db="EMBL/GenBank/DDBJ databases">
        <authorList>
            <person name="Grouzdev D."/>
            <person name="Tikhonova E."/>
            <person name="Kravchenko I."/>
        </authorList>
    </citation>
    <scope>NUCLEOTIDE SEQUENCE [LARGE SCALE GENOMIC DNA]</scope>
    <source>
        <strain evidence="2 3">59b</strain>
    </source>
</reference>
<accession>A0A5A9G405</accession>
<name>A0A5A9G405_AZOLI</name>
<dbReference type="SUPFAM" id="SSF54427">
    <property type="entry name" value="NTF2-like"/>
    <property type="match status" value="1"/>
</dbReference>
<dbReference type="AlphaFoldDB" id="A0A5A9G405"/>
<feature type="domain" description="SnoaL-like" evidence="1">
    <location>
        <begin position="16"/>
        <end position="112"/>
    </location>
</feature>
<gene>
    <name evidence="2" type="ORF">FZ942_33435</name>
</gene>
<dbReference type="EMBL" id="VTTN01000027">
    <property type="protein sequence ID" value="KAA0588444.1"/>
    <property type="molecule type" value="Genomic_DNA"/>
</dbReference>
<organism evidence="2 3">
    <name type="scientific">Azospirillum lipoferum</name>
    <dbReference type="NCBI Taxonomy" id="193"/>
    <lineage>
        <taxon>Bacteria</taxon>
        <taxon>Pseudomonadati</taxon>
        <taxon>Pseudomonadota</taxon>
        <taxon>Alphaproteobacteria</taxon>
        <taxon>Rhodospirillales</taxon>
        <taxon>Azospirillaceae</taxon>
        <taxon>Azospirillum</taxon>
    </lineage>
</organism>
<evidence type="ECO:0000313" key="2">
    <source>
        <dbReference type="EMBL" id="KAA0588444.1"/>
    </source>
</evidence>
<dbReference type="Pfam" id="PF12680">
    <property type="entry name" value="SnoaL_2"/>
    <property type="match status" value="1"/>
</dbReference>
<comment type="caution">
    <text evidence="2">The sequence shown here is derived from an EMBL/GenBank/DDBJ whole genome shotgun (WGS) entry which is preliminary data.</text>
</comment>
<keyword evidence="3" id="KW-1185">Reference proteome</keyword>
<evidence type="ECO:0000259" key="1">
    <source>
        <dbReference type="Pfam" id="PF12680"/>
    </source>
</evidence>
<dbReference type="Gene3D" id="3.10.450.50">
    <property type="match status" value="1"/>
</dbReference>
<dbReference type="InterPro" id="IPR032710">
    <property type="entry name" value="NTF2-like_dom_sf"/>
</dbReference>
<protein>
    <recommendedName>
        <fullName evidence="1">SnoaL-like domain-containing protein</fullName>
    </recommendedName>
</protein>
<proteinExistence type="predicted"/>
<sequence>MSRTEQEQKNLDLCVEFYEKVICEKNPRIIKNYIADRYIQHSSIPMADDYEGVFNFISHLEQNQKNANVLIRDVFVDGDNVIFFVRVEEEDNPTPRLYVDRFRVENGRIAEHWDIGQDLPADLPHGNGVW</sequence>
<dbReference type="Proteomes" id="UP000324927">
    <property type="component" value="Unassembled WGS sequence"/>
</dbReference>
<evidence type="ECO:0000313" key="3">
    <source>
        <dbReference type="Proteomes" id="UP000324927"/>
    </source>
</evidence>
<dbReference type="RefSeq" id="WP_149235356.1">
    <property type="nucleotide sequence ID" value="NZ_JALJXJ010000027.1"/>
</dbReference>
<dbReference type="OrthoDB" id="8849037at2"/>